<protein>
    <recommendedName>
        <fullName evidence="4">Peptidase inhibitor I78 family protein</fullName>
    </recommendedName>
</protein>
<dbReference type="EMBL" id="BMLP01000006">
    <property type="protein sequence ID" value="GGO35944.1"/>
    <property type="molecule type" value="Genomic_DNA"/>
</dbReference>
<name>A0A917YNA4_9RHOB</name>
<dbReference type="Gene3D" id="3.30.10.10">
    <property type="entry name" value="Trypsin Inhibitor V, subunit A"/>
    <property type="match status" value="1"/>
</dbReference>
<dbReference type="InterPro" id="IPR021719">
    <property type="entry name" value="Prot_inh_I78"/>
</dbReference>
<evidence type="ECO:0000313" key="3">
    <source>
        <dbReference type="Proteomes" id="UP000598196"/>
    </source>
</evidence>
<dbReference type="Pfam" id="PF11720">
    <property type="entry name" value="Inhibitor_I78"/>
    <property type="match status" value="1"/>
</dbReference>
<accession>A0A917YNA4</accession>
<organism evidence="2 3">
    <name type="scientific">Gemmobacter aquaticus</name>
    <dbReference type="NCBI Taxonomy" id="490185"/>
    <lineage>
        <taxon>Bacteria</taxon>
        <taxon>Pseudomonadati</taxon>
        <taxon>Pseudomonadota</taxon>
        <taxon>Alphaproteobacteria</taxon>
        <taxon>Rhodobacterales</taxon>
        <taxon>Paracoccaceae</taxon>
        <taxon>Gemmobacter</taxon>
    </lineage>
</organism>
<dbReference type="AlphaFoldDB" id="A0A917YNA4"/>
<gene>
    <name evidence="2" type="ORF">GCM10010991_29070</name>
</gene>
<reference evidence="2 3" key="1">
    <citation type="journal article" date="2014" name="Int. J. Syst. Evol. Microbiol.">
        <title>Complete genome sequence of Corynebacterium casei LMG S-19264T (=DSM 44701T), isolated from a smear-ripened cheese.</title>
        <authorList>
            <consortium name="US DOE Joint Genome Institute (JGI-PGF)"/>
            <person name="Walter F."/>
            <person name="Albersmeier A."/>
            <person name="Kalinowski J."/>
            <person name="Ruckert C."/>
        </authorList>
    </citation>
    <scope>NUCLEOTIDE SEQUENCE [LARGE SCALE GENOMIC DNA]</scope>
    <source>
        <strain evidence="2 3">CGMCC 1.7029</strain>
    </source>
</reference>
<proteinExistence type="predicted"/>
<evidence type="ECO:0000256" key="1">
    <source>
        <dbReference type="SAM" id="SignalP"/>
    </source>
</evidence>
<dbReference type="PROSITE" id="PS51257">
    <property type="entry name" value="PROKAR_LIPOPROTEIN"/>
    <property type="match status" value="1"/>
</dbReference>
<keyword evidence="1" id="KW-0732">Signal</keyword>
<comment type="caution">
    <text evidence="2">The sequence shown here is derived from an EMBL/GenBank/DDBJ whole genome shotgun (WGS) entry which is preliminary data.</text>
</comment>
<dbReference type="PANTHER" id="PTHR39600:SF1">
    <property type="entry name" value="PEPTIDASE INHIBITOR I78 FAMILY PROTEIN"/>
    <property type="match status" value="1"/>
</dbReference>
<keyword evidence="3" id="KW-1185">Reference proteome</keyword>
<dbReference type="PANTHER" id="PTHR39600">
    <property type="entry name" value="PEPTIDASE INHIBITOR I78 FAMILY PROTEIN"/>
    <property type="match status" value="1"/>
</dbReference>
<evidence type="ECO:0008006" key="4">
    <source>
        <dbReference type="Google" id="ProtNLM"/>
    </source>
</evidence>
<dbReference type="RefSeq" id="WP_146287235.1">
    <property type="nucleotide sequence ID" value="NZ_BMLP01000006.1"/>
</dbReference>
<sequence>MTRTYSFTAGCVALLALAACVSEPAVVAAEEDQCGASAQQGLIGQSREVLTEKSFTGPVRVIGPNQAVTMDFNPERINLETDSVGIITRVFCG</sequence>
<feature type="chain" id="PRO_5037343439" description="Peptidase inhibitor I78 family protein" evidence="1">
    <location>
        <begin position="29"/>
        <end position="93"/>
    </location>
</feature>
<feature type="signal peptide" evidence="1">
    <location>
        <begin position="1"/>
        <end position="28"/>
    </location>
</feature>
<dbReference type="Proteomes" id="UP000598196">
    <property type="component" value="Unassembled WGS sequence"/>
</dbReference>
<evidence type="ECO:0000313" key="2">
    <source>
        <dbReference type="EMBL" id="GGO35944.1"/>
    </source>
</evidence>
<dbReference type="OrthoDB" id="8724542at2"/>